<sequence length="168" mass="18862">MMMEEGAMEATEGDRIMMMEETMRTMVGERLMMMEGIMAAMEGKRIMMMEGAMEGERKKRMEKSMVENDDIAMEGNGGNGRGNKDDNGDVNGKENDDIGIKVVCQYNVQHSNESENIKLKIVNGDKTRQRKKKGWGNEKRTLEVALNIGIVRSAALVMMVAMSRSALR</sequence>
<gene>
    <name evidence="1" type="ORF">LOK49_LG01G00642</name>
</gene>
<organism evidence="1 2">
    <name type="scientific">Camellia lanceoleosa</name>
    <dbReference type="NCBI Taxonomy" id="1840588"/>
    <lineage>
        <taxon>Eukaryota</taxon>
        <taxon>Viridiplantae</taxon>
        <taxon>Streptophyta</taxon>
        <taxon>Embryophyta</taxon>
        <taxon>Tracheophyta</taxon>
        <taxon>Spermatophyta</taxon>
        <taxon>Magnoliopsida</taxon>
        <taxon>eudicotyledons</taxon>
        <taxon>Gunneridae</taxon>
        <taxon>Pentapetalae</taxon>
        <taxon>asterids</taxon>
        <taxon>Ericales</taxon>
        <taxon>Theaceae</taxon>
        <taxon>Camellia</taxon>
    </lineage>
</organism>
<dbReference type="EMBL" id="CM045758">
    <property type="protein sequence ID" value="KAI8031070.1"/>
    <property type="molecule type" value="Genomic_DNA"/>
</dbReference>
<accession>A0ACC0IZY4</accession>
<evidence type="ECO:0000313" key="1">
    <source>
        <dbReference type="EMBL" id="KAI8031070.1"/>
    </source>
</evidence>
<comment type="caution">
    <text evidence="1">The sequence shown here is derived from an EMBL/GenBank/DDBJ whole genome shotgun (WGS) entry which is preliminary data.</text>
</comment>
<keyword evidence="2" id="KW-1185">Reference proteome</keyword>
<protein>
    <submittedName>
        <fullName evidence="1">Uncharacterized protein</fullName>
    </submittedName>
</protein>
<reference evidence="1 2" key="1">
    <citation type="journal article" date="2022" name="Plant J.">
        <title>Chromosome-level genome of Camellia lanceoleosa provides a valuable resource for understanding genome evolution and self-incompatibility.</title>
        <authorList>
            <person name="Gong W."/>
            <person name="Xiao S."/>
            <person name="Wang L."/>
            <person name="Liao Z."/>
            <person name="Chang Y."/>
            <person name="Mo W."/>
            <person name="Hu G."/>
            <person name="Li W."/>
            <person name="Zhao G."/>
            <person name="Zhu H."/>
            <person name="Hu X."/>
            <person name="Ji K."/>
            <person name="Xiang X."/>
            <person name="Song Q."/>
            <person name="Yuan D."/>
            <person name="Jin S."/>
            <person name="Zhang L."/>
        </authorList>
    </citation>
    <scope>NUCLEOTIDE SEQUENCE [LARGE SCALE GENOMIC DNA]</scope>
    <source>
        <strain evidence="1">SQ_2022a</strain>
    </source>
</reference>
<name>A0ACC0IZY4_9ERIC</name>
<evidence type="ECO:0000313" key="2">
    <source>
        <dbReference type="Proteomes" id="UP001060215"/>
    </source>
</evidence>
<dbReference type="Proteomes" id="UP001060215">
    <property type="component" value="Chromosome 1"/>
</dbReference>
<proteinExistence type="predicted"/>